<dbReference type="PANTHER" id="PTHR46211">
    <property type="entry name" value="GLYCEROPHOSPHORYL DIESTER PHOSPHODIESTERASE"/>
    <property type="match status" value="1"/>
</dbReference>
<dbReference type="GO" id="GO:0006629">
    <property type="term" value="P:lipid metabolic process"/>
    <property type="evidence" value="ECO:0007669"/>
    <property type="project" value="InterPro"/>
</dbReference>
<dbReference type="GO" id="GO:0008081">
    <property type="term" value="F:phosphoric diester hydrolase activity"/>
    <property type="evidence" value="ECO:0007669"/>
    <property type="project" value="InterPro"/>
</dbReference>
<organism evidence="2 3">
    <name type="scientific">Enterococcus florum</name>
    <dbReference type="NCBI Taxonomy" id="2480627"/>
    <lineage>
        <taxon>Bacteria</taxon>
        <taxon>Bacillati</taxon>
        <taxon>Bacillota</taxon>
        <taxon>Bacilli</taxon>
        <taxon>Lactobacillales</taxon>
        <taxon>Enterococcaceae</taxon>
        <taxon>Enterococcus</taxon>
    </lineage>
</organism>
<keyword evidence="3" id="KW-1185">Reference proteome</keyword>
<feature type="domain" description="GP-PDE" evidence="1">
    <location>
        <begin position="327"/>
        <end position="561"/>
    </location>
</feature>
<evidence type="ECO:0000313" key="3">
    <source>
        <dbReference type="Proteomes" id="UP000290567"/>
    </source>
</evidence>
<evidence type="ECO:0000313" key="2">
    <source>
        <dbReference type="EMBL" id="GCF95717.1"/>
    </source>
</evidence>
<dbReference type="Proteomes" id="UP000290567">
    <property type="component" value="Unassembled WGS sequence"/>
</dbReference>
<dbReference type="AlphaFoldDB" id="A0A4P5PBZ8"/>
<evidence type="ECO:0000259" key="1">
    <source>
        <dbReference type="PROSITE" id="PS51704"/>
    </source>
</evidence>
<dbReference type="PANTHER" id="PTHR46211:SF14">
    <property type="entry name" value="GLYCEROPHOSPHODIESTER PHOSPHODIESTERASE"/>
    <property type="match status" value="1"/>
</dbReference>
<dbReference type="EMBL" id="BJCC01000037">
    <property type="protein sequence ID" value="GCF95717.1"/>
    <property type="molecule type" value="Genomic_DNA"/>
</dbReference>
<comment type="caution">
    <text evidence="2">The sequence shown here is derived from an EMBL/GenBank/DDBJ whole genome shotgun (WGS) entry which is preliminary data.</text>
</comment>
<name>A0A4P5PBZ8_9ENTE</name>
<reference evidence="3" key="1">
    <citation type="submission" date="2019-02" db="EMBL/GenBank/DDBJ databases">
        <title>Draft genome sequence of Enterococcus sp. Gos25-1.</title>
        <authorList>
            <person name="Tanaka N."/>
            <person name="Shiwa Y."/>
            <person name="Fujita N."/>
        </authorList>
    </citation>
    <scope>NUCLEOTIDE SEQUENCE [LARGE SCALE GENOMIC DNA]</scope>
    <source>
        <strain evidence="3">Gos25-1</strain>
    </source>
</reference>
<proteinExistence type="predicted"/>
<accession>A0A4P5PBZ8</accession>
<dbReference type="InterPro" id="IPR013688">
    <property type="entry name" value="GBS_Bsp-like"/>
</dbReference>
<protein>
    <recommendedName>
        <fullName evidence="1">GP-PDE domain-containing protein</fullName>
    </recommendedName>
</protein>
<dbReference type="Gene3D" id="2.60.40.3760">
    <property type="match status" value="1"/>
</dbReference>
<dbReference type="InterPro" id="IPR017946">
    <property type="entry name" value="PLC-like_Pdiesterase_TIM-brl"/>
</dbReference>
<dbReference type="Gene3D" id="3.20.20.190">
    <property type="entry name" value="Phosphatidylinositol (PI) phosphodiesterase"/>
    <property type="match status" value="1"/>
</dbReference>
<dbReference type="SUPFAM" id="SSF51695">
    <property type="entry name" value="PLC-like phosphodiesterases"/>
    <property type="match status" value="1"/>
</dbReference>
<dbReference type="Pfam" id="PF19087">
    <property type="entry name" value="DUF5776"/>
    <property type="match status" value="1"/>
</dbReference>
<gene>
    <name evidence="2" type="ORF">NRIC_36080</name>
</gene>
<dbReference type="Pfam" id="PF03009">
    <property type="entry name" value="GDPD"/>
    <property type="match status" value="1"/>
</dbReference>
<sequence length="561" mass="63653">MESTFDLTQGTPYSQRKFPAYSVSKKLKWVAEDASWINGQFSETLDNQFYHEKANPEEYLNIRPVFRLIDLEKKQTTYRAMADFSYAKDIEKIDYLVSVDEENAGSHTYAAVFQPVNQTWQADISISDYKRAGRYQLHIAVTHSDGSFEEIEFGEFVVARPRIQTTLDTSRTDKGQFDVLIEVDSPSDVEKLEVPVWTKDDKSDTKKYQAVRQDAANYKVRVDYEDFKFQNGAYKTEAFFTGQNGLTAHSLGDSAEINLTSPKRLRVLQDSTLYKNRQLNQGANQLQRNSMVRIVGVVYNDEQKIFKTNKGYISAENLAYSEKIDDVRYVVHRGNSKVAPENSIPAFEQANTWGVETDVQLTSDKHWVVLHDDYVDRMTNGSGAVSQMTLAQIRSLRIDSGTNVGSYSPNHLIVPTLEEFLMIMQNKQAIPLIDIKAQNVTADDFDRLTNLIGQYGFADSGTVISFNYLQLQEVKRRLPNIRVQLLSEELDEQIIADVHRLGSNAGLDVRYENIQSKVDLVAAAQSQGLQVNAWTVPKREWGKAEALGVDFITAKTSPKSF</sequence>
<dbReference type="InterPro" id="IPR044081">
    <property type="entry name" value="DUF5776"/>
</dbReference>
<dbReference type="RefSeq" id="WP_175580155.1">
    <property type="nucleotide sequence ID" value="NZ_BJCC01000037.1"/>
</dbReference>
<dbReference type="InterPro" id="IPR030395">
    <property type="entry name" value="GP_PDE_dom"/>
</dbReference>
<dbReference type="Pfam" id="PF08481">
    <property type="entry name" value="GBS_Bsp-like"/>
    <property type="match status" value="1"/>
</dbReference>
<dbReference type="PROSITE" id="PS51704">
    <property type="entry name" value="GP_PDE"/>
    <property type="match status" value="1"/>
</dbReference>